<evidence type="ECO:0000256" key="1">
    <source>
        <dbReference type="ARBA" id="ARBA00004167"/>
    </source>
</evidence>
<evidence type="ECO:0000313" key="10">
    <source>
        <dbReference type="EMBL" id="KAF0028688.1"/>
    </source>
</evidence>
<dbReference type="InterPro" id="IPR024731">
    <property type="entry name" value="NELL2-like_EGF"/>
</dbReference>
<evidence type="ECO:0000313" key="11">
    <source>
        <dbReference type="Proteomes" id="UP000438429"/>
    </source>
</evidence>
<dbReference type="InterPro" id="IPR036378">
    <property type="entry name" value="FAS1_dom_sf"/>
</dbReference>
<dbReference type="SUPFAM" id="SSF57196">
    <property type="entry name" value="EGF/Laminin"/>
    <property type="match status" value="2"/>
</dbReference>
<evidence type="ECO:0000256" key="3">
    <source>
        <dbReference type="ARBA" id="ARBA00022692"/>
    </source>
</evidence>
<dbReference type="InterPro" id="IPR000742">
    <property type="entry name" value="EGF"/>
</dbReference>
<dbReference type="Pfam" id="PF02469">
    <property type="entry name" value="Fasciclin"/>
    <property type="match status" value="1"/>
</dbReference>
<dbReference type="Proteomes" id="UP000438429">
    <property type="component" value="Unassembled WGS sequence"/>
</dbReference>
<keyword evidence="3" id="KW-0812">Transmembrane</keyword>
<protein>
    <recommendedName>
        <fullName evidence="9">EGF-like domain-containing protein</fullName>
    </recommendedName>
</protein>
<evidence type="ECO:0000256" key="6">
    <source>
        <dbReference type="ARBA" id="ARBA00023157"/>
    </source>
</evidence>
<dbReference type="InterPro" id="IPR000782">
    <property type="entry name" value="FAS1_domain"/>
</dbReference>
<dbReference type="PANTHER" id="PTHR24038:SF0">
    <property type="entry name" value="STABILIN-2"/>
    <property type="match status" value="1"/>
</dbReference>
<evidence type="ECO:0000256" key="4">
    <source>
        <dbReference type="ARBA" id="ARBA00022989"/>
    </source>
</evidence>
<gene>
    <name evidence="10" type="ORF">F2P81_017793</name>
</gene>
<evidence type="ECO:0000259" key="9">
    <source>
        <dbReference type="PROSITE" id="PS50026"/>
    </source>
</evidence>
<comment type="subcellular location">
    <subcellularLocation>
        <location evidence="1">Membrane</location>
        <topology evidence="1">Single-pass membrane protein</topology>
    </subcellularLocation>
</comment>
<evidence type="ECO:0000256" key="8">
    <source>
        <dbReference type="PROSITE-ProRule" id="PRU00076"/>
    </source>
</evidence>
<evidence type="ECO:0000256" key="2">
    <source>
        <dbReference type="ARBA" id="ARBA00022536"/>
    </source>
</evidence>
<feature type="domain" description="EGF-like" evidence="9">
    <location>
        <begin position="59"/>
        <end position="99"/>
    </location>
</feature>
<dbReference type="Gene3D" id="2.10.25.10">
    <property type="entry name" value="Laminin"/>
    <property type="match status" value="3"/>
</dbReference>
<feature type="domain" description="EGF-like" evidence="9">
    <location>
        <begin position="184"/>
        <end position="218"/>
    </location>
</feature>
<reference evidence="10 11" key="1">
    <citation type="submission" date="2019-06" db="EMBL/GenBank/DDBJ databases">
        <title>Draft genomes of female and male turbot (Scophthalmus maximus).</title>
        <authorList>
            <person name="Xu H."/>
            <person name="Xu X.-W."/>
            <person name="Shao C."/>
            <person name="Chen S."/>
        </authorList>
    </citation>
    <scope>NUCLEOTIDE SEQUENCE [LARGE SCALE GENOMIC DNA]</scope>
    <source>
        <strain evidence="10">Ysfricsl-2016a</strain>
        <tissue evidence="10">Blood</tissue>
    </source>
</reference>
<comment type="caution">
    <text evidence="8">Lacks conserved residue(s) required for the propagation of feature annotation.</text>
</comment>
<feature type="disulfide bond" evidence="8">
    <location>
        <begin position="68"/>
        <end position="85"/>
    </location>
</feature>
<dbReference type="EMBL" id="VEVO01000016">
    <property type="protein sequence ID" value="KAF0028688.1"/>
    <property type="molecule type" value="Genomic_DNA"/>
</dbReference>
<dbReference type="PANTHER" id="PTHR24038">
    <property type="entry name" value="STABILIN"/>
    <property type="match status" value="1"/>
</dbReference>
<keyword evidence="2 8" id="KW-0245">EGF-like domain</keyword>
<dbReference type="AlphaFoldDB" id="A0A6A4S8Y2"/>
<dbReference type="Gene3D" id="2.30.180.10">
    <property type="entry name" value="FAS1 domain"/>
    <property type="match status" value="1"/>
</dbReference>
<keyword evidence="5" id="KW-0472">Membrane</keyword>
<keyword evidence="7" id="KW-0325">Glycoprotein</keyword>
<dbReference type="Pfam" id="PF12947">
    <property type="entry name" value="EGF_3"/>
    <property type="match status" value="1"/>
</dbReference>
<keyword evidence="6 8" id="KW-1015">Disulfide bond</keyword>
<keyword evidence="4" id="KW-1133">Transmembrane helix</keyword>
<dbReference type="SUPFAM" id="SSF82153">
    <property type="entry name" value="FAS1 domain"/>
    <property type="match status" value="1"/>
</dbReference>
<accession>A0A6A4S8Y2</accession>
<evidence type="ECO:0000256" key="5">
    <source>
        <dbReference type="ARBA" id="ARBA00023136"/>
    </source>
</evidence>
<dbReference type="SMART" id="SM00181">
    <property type="entry name" value="EGF"/>
    <property type="match status" value="4"/>
</dbReference>
<proteinExistence type="predicted"/>
<dbReference type="GO" id="GO:0016020">
    <property type="term" value="C:membrane"/>
    <property type="evidence" value="ECO:0007669"/>
    <property type="project" value="UniProtKB-SubCell"/>
</dbReference>
<organism evidence="10 11">
    <name type="scientific">Scophthalmus maximus</name>
    <name type="common">Turbot</name>
    <name type="synonym">Psetta maxima</name>
    <dbReference type="NCBI Taxonomy" id="52904"/>
    <lineage>
        <taxon>Eukaryota</taxon>
        <taxon>Metazoa</taxon>
        <taxon>Chordata</taxon>
        <taxon>Craniata</taxon>
        <taxon>Vertebrata</taxon>
        <taxon>Euteleostomi</taxon>
        <taxon>Actinopterygii</taxon>
        <taxon>Neopterygii</taxon>
        <taxon>Teleostei</taxon>
        <taxon>Neoteleostei</taxon>
        <taxon>Acanthomorphata</taxon>
        <taxon>Carangaria</taxon>
        <taxon>Pleuronectiformes</taxon>
        <taxon>Pleuronectoidei</taxon>
        <taxon>Scophthalmidae</taxon>
        <taxon>Scophthalmus</taxon>
    </lineage>
</organism>
<name>A0A6A4S8Y2_SCOMX</name>
<evidence type="ECO:0000256" key="7">
    <source>
        <dbReference type="ARBA" id="ARBA00023180"/>
    </source>
</evidence>
<feature type="domain" description="EGF-like" evidence="9">
    <location>
        <begin position="100"/>
        <end position="139"/>
    </location>
</feature>
<sequence>MTLSRVTDPDPDPDQESQFQYYVKTASLKLHISGCSFECYREVEVKSCCPGHWGPDCVEVPECAALTCQPNSRCMEEALTGKLVCQCLPGHQKSGDQCLSINPCVQRVCHVQASCVHTGPNQHLCACNEGHSGDGRVCMAIDPCQTRQGGCAAQSTRCVYDGPGKSHCECLPGFDHLSDGGCSLKDSCRPGSCHKNANCSTVGPGRVECTCVQGYIGNGKVRTLTADLSKAKYLCKMHLVAGVMPFDTLKKTDVFYTLTGKSAEIDTSEGDTQTKIRIHGSRKRGVIIQSDVVASNGMIHLINKLMDSVSPTVESDPKENLMKIISDYGKFDTFKSLLERTTRFIMMVVVVEFG</sequence>
<comment type="caution">
    <text evidence="10">The sequence shown here is derived from an EMBL/GenBank/DDBJ whole genome shotgun (WGS) entry which is preliminary data.</text>
</comment>
<dbReference type="PROSITE" id="PS50026">
    <property type="entry name" value="EGF_3"/>
    <property type="match status" value="3"/>
</dbReference>